<evidence type="ECO:0000256" key="4">
    <source>
        <dbReference type="ARBA" id="ARBA00022737"/>
    </source>
</evidence>
<dbReference type="InterPro" id="IPR050693">
    <property type="entry name" value="Hsp70_NEF-Inhibitors"/>
</dbReference>
<dbReference type="PANTHER" id="PTHR19316">
    <property type="entry name" value="PROTEIN FOLDING REGULATOR"/>
    <property type="match status" value="1"/>
</dbReference>
<evidence type="ECO:0000313" key="10">
    <source>
        <dbReference type="Proteomes" id="UP000799423"/>
    </source>
</evidence>
<keyword evidence="5" id="KW-0810">Translation regulation</keyword>
<organism evidence="9 10">
    <name type="scientific">Plenodomus tracheiphilus IPT5</name>
    <dbReference type="NCBI Taxonomy" id="1408161"/>
    <lineage>
        <taxon>Eukaryota</taxon>
        <taxon>Fungi</taxon>
        <taxon>Dikarya</taxon>
        <taxon>Ascomycota</taxon>
        <taxon>Pezizomycotina</taxon>
        <taxon>Dothideomycetes</taxon>
        <taxon>Pleosporomycetidae</taxon>
        <taxon>Pleosporales</taxon>
        <taxon>Pleosporineae</taxon>
        <taxon>Leptosphaeriaceae</taxon>
        <taxon>Plenodomus</taxon>
    </lineage>
</organism>
<sequence>MNDPGLNNLLKWGIQNSEASREAAAAEEQPPPKLDIEALQRLVTGMSGPSDADLMKESMQVIQNEEAELENRITAFDNLEQLIENLDNANNLENLGLWMPLVEQLENKEAELRRYAAWCCGTAVQNNIKTQERLLIVGAIPKLVRMATSDSENNVRKKAITALSSSVRNFQAALDDAVSHMPADFKPQEKLDANDMQSVDLLINKLRESL</sequence>
<evidence type="ECO:0000256" key="3">
    <source>
        <dbReference type="ARBA" id="ARBA00022490"/>
    </source>
</evidence>
<keyword evidence="3" id="KW-0963">Cytoplasm</keyword>
<feature type="domain" description="Nucleotide exchange factor Fes1" evidence="8">
    <location>
        <begin position="6"/>
        <end position="92"/>
    </location>
</feature>
<evidence type="ECO:0000256" key="5">
    <source>
        <dbReference type="ARBA" id="ARBA00022845"/>
    </source>
</evidence>
<evidence type="ECO:0000256" key="7">
    <source>
        <dbReference type="SAM" id="Coils"/>
    </source>
</evidence>
<dbReference type="OrthoDB" id="10250458at2759"/>
<reference evidence="9" key="1">
    <citation type="submission" date="2020-01" db="EMBL/GenBank/DDBJ databases">
        <authorList>
            <consortium name="DOE Joint Genome Institute"/>
            <person name="Haridas S."/>
            <person name="Albert R."/>
            <person name="Binder M."/>
            <person name="Bloem J."/>
            <person name="Labutti K."/>
            <person name="Salamov A."/>
            <person name="Andreopoulos B."/>
            <person name="Baker S.E."/>
            <person name="Barry K."/>
            <person name="Bills G."/>
            <person name="Bluhm B.H."/>
            <person name="Cannon C."/>
            <person name="Castanera R."/>
            <person name="Culley D.E."/>
            <person name="Daum C."/>
            <person name="Ezra D."/>
            <person name="Gonzalez J.B."/>
            <person name="Henrissat B."/>
            <person name="Kuo A."/>
            <person name="Liang C."/>
            <person name="Lipzen A."/>
            <person name="Lutzoni F."/>
            <person name="Magnuson J."/>
            <person name="Mondo S."/>
            <person name="Nolan M."/>
            <person name="Ohm R."/>
            <person name="Pangilinan J."/>
            <person name="Park H.-J."/>
            <person name="Ramirez L."/>
            <person name="Alfaro M."/>
            <person name="Sun H."/>
            <person name="Tritt A."/>
            <person name="Yoshinaga Y."/>
            <person name="Zwiers L.-H."/>
            <person name="Turgeon B.G."/>
            <person name="Goodwin S.B."/>
            <person name="Spatafora J.W."/>
            <person name="Crous P.W."/>
            <person name="Grigoriev I.V."/>
        </authorList>
    </citation>
    <scope>NUCLEOTIDE SEQUENCE</scope>
    <source>
        <strain evidence="9">IPT5</strain>
    </source>
</reference>
<dbReference type="GO" id="GO:0000774">
    <property type="term" value="F:adenyl-nucleotide exchange factor activity"/>
    <property type="evidence" value="ECO:0007669"/>
    <property type="project" value="TreeGrafter"/>
</dbReference>
<evidence type="ECO:0000259" key="8">
    <source>
        <dbReference type="Pfam" id="PF08609"/>
    </source>
</evidence>
<protein>
    <submittedName>
        <fullName evidence="9">Fes1-domain-containing protein</fullName>
    </submittedName>
</protein>
<feature type="coiled-coil region" evidence="7">
    <location>
        <begin position="52"/>
        <end position="89"/>
    </location>
</feature>
<dbReference type="InterPro" id="IPR013918">
    <property type="entry name" value="Nucleotide_exch_fac_Fes1"/>
</dbReference>
<keyword evidence="7" id="KW-0175">Coiled coil</keyword>
<keyword evidence="4" id="KW-0677">Repeat</keyword>
<dbReference type="InterPro" id="IPR011989">
    <property type="entry name" value="ARM-like"/>
</dbReference>
<dbReference type="EMBL" id="MU006291">
    <property type="protein sequence ID" value="KAF2855013.1"/>
    <property type="molecule type" value="Genomic_DNA"/>
</dbReference>
<evidence type="ECO:0000256" key="6">
    <source>
        <dbReference type="ARBA" id="ARBA00024912"/>
    </source>
</evidence>
<comment type="similarity">
    <text evidence="2">Belongs to the FES1 family.</text>
</comment>
<dbReference type="PANTHER" id="PTHR19316:SF18">
    <property type="entry name" value="HSP70-BINDING PROTEIN 1"/>
    <property type="match status" value="1"/>
</dbReference>
<evidence type="ECO:0000256" key="2">
    <source>
        <dbReference type="ARBA" id="ARBA00011045"/>
    </source>
</evidence>
<dbReference type="GO" id="GO:0006417">
    <property type="term" value="P:regulation of translation"/>
    <property type="evidence" value="ECO:0007669"/>
    <property type="project" value="UniProtKB-KW"/>
</dbReference>
<comment type="function">
    <text evidence="6">Functions as a nucleotide exchange factor (NEF) for Hsp70 chaperones which accelerates the release of ADP. Required for fully efficient Hsp70-mediated folding of proteins.</text>
</comment>
<gene>
    <name evidence="9" type="ORF">T440DRAFT_464327</name>
</gene>
<keyword evidence="10" id="KW-1185">Reference proteome</keyword>
<dbReference type="GO" id="GO:0005783">
    <property type="term" value="C:endoplasmic reticulum"/>
    <property type="evidence" value="ECO:0007669"/>
    <property type="project" value="TreeGrafter"/>
</dbReference>
<dbReference type="AlphaFoldDB" id="A0A6A7BHZ6"/>
<evidence type="ECO:0000256" key="1">
    <source>
        <dbReference type="ARBA" id="ARBA00004496"/>
    </source>
</evidence>
<accession>A0A6A7BHZ6</accession>
<dbReference type="SUPFAM" id="SSF48371">
    <property type="entry name" value="ARM repeat"/>
    <property type="match status" value="1"/>
</dbReference>
<dbReference type="Pfam" id="PF08609">
    <property type="entry name" value="Fes1"/>
    <property type="match status" value="1"/>
</dbReference>
<dbReference type="Proteomes" id="UP000799423">
    <property type="component" value="Unassembled WGS sequence"/>
</dbReference>
<dbReference type="InterPro" id="IPR016024">
    <property type="entry name" value="ARM-type_fold"/>
</dbReference>
<proteinExistence type="inferred from homology"/>
<dbReference type="FunFam" id="1.25.10.10:FF:000434">
    <property type="entry name" value="Hsp70 nucleotide exchange factor fes1"/>
    <property type="match status" value="1"/>
</dbReference>
<dbReference type="Gene3D" id="1.25.10.10">
    <property type="entry name" value="Leucine-rich Repeat Variant"/>
    <property type="match status" value="1"/>
</dbReference>
<name>A0A6A7BHZ6_9PLEO</name>
<comment type="subcellular location">
    <subcellularLocation>
        <location evidence="1">Cytoplasm</location>
    </subcellularLocation>
</comment>
<evidence type="ECO:0000313" key="9">
    <source>
        <dbReference type="EMBL" id="KAF2855013.1"/>
    </source>
</evidence>